<keyword evidence="3" id="KW-0255">Endonuclease</keyword>
<dbReference type="PANTHER" id="PTHR12121:SF36">
    <property type="entry name" value="ENDONUCLEASE_EXONUCLEASE_PHOSPHATASE DOMAIN-CONTAINING PROTEIN"/>
    <property type="match status" value="1"/>
</dbReference>
<protein>
    <submittedName>
        <fullName evidence="3">Endonuclease/Exonuclease/phosphatase</fullName>
    </submittedName>
</protein>
<dbReference type="Pfam" id="PF03372">
    <property type="entry name" value="Exo_endo_phos"/>
    <property type="match status" value="1"/>
</dbReference>
<dbReference type="GO" id="GO:0000175">
    <property type="term" value="F:3'-5'-RNA exonuclease activity"/>
    <property type="evidence" value="ECO:0007669"/>
    <property type="project" value="TreeGrafter"/>
</dbReference>
<feature type="signal peptide" evidence="1">
    <location>
        <begin position="1"/>
        <end position="23"/>
    </location>
</feature>
<accession>A0AA39YBG9</accession>
<keyword evidence="3" id="KW-0540">Nuclease</keyword>
<evidence type="ECO:0000313" key="3">
    <source>
        <dbReference type="EMBL" id="KAK0649562.1"/>
    </source>
</evidence>
<dbReference type="AlphaFoldDB" id="A0AA39YBG9"/>
<dbReference type="GO" id="GO:0004519">
    <property type="term" value="F:endonuclease activity"/>
    <property type="evidence" value="ECO:0007669"/>
    <property type="project" value="UniProtKB-KW"/>
</dbReference>
<feature type="domain" description="Endonuclease/exonuclease/phosphatase" evidence="2">
    <location>
        <begin position="65"/>
        <end position="304"/>
    </location>
</feature>
<dbReference type="InterPro" id="IPR036691">
    <property type="entry name" value="Endo/exonu/phosph_ase_sf"/>
</dbReference>
<dbReference type="InterPro" id="IPR005135">
    <property type="entry name" value="Endo/exonuclease/phosphatase"/>
</dbReference>
<dbReference type="CDD" id="cd09083">
    <property type="entry name" value="EEP-1"/>
    <property type="match status" value="1"/>
</dbReference>
<keyword evidence="4" id="KW-1185">Reference proteome</keyword>
<proteinExistence type="predicted"/>
<gene>
    <name evidence="3" type="ORF">B0T16DRAFT_133577</name>
</gene>
<feature type="chain" id="PRO_5041404080" evidence="1">
    <location>
        <begin position="24"/>
        <end position="314"/>
    </location>
</feature>
<reference evidence="3" key="1">
    <citation type="submission" date="2023-06" db="EMBL/GenBank/DDBJ databases">
        <title>Genome-scale phylogeny and comparative genomics of the fungal order Sordariales.</title>
        <authorList>
            <consortium name="Lawrence Berkeley National Laboratory"/>
            <person name="Hensen N."/>
            <person name="Bonometti L."/>
            <person name="Westerberg I."/>
            <person name="Brannstrom I.O."/>
            <person name="Guillou S."/>
            <person name="Cros-Aarteil S."/>
            <person name="Calhoun S."/>
            <person name="Haridas S."/>
            <person name="Kuo A."/>
            <person name="Mondo S."/>
            <person name="Pangilinan J."/>
            <person name="Riley R."/>
            <person name="Labutti K."/>
            <person name="Andreopoulos B."/>
            <person name="Lipzen A."/>
            <person name="Chen C."/>
            <person name="Yanf M."/>
            <person name="Daum C."/>
            <person name="Ng V."/>
            <person name="Clum A."/>
            <person name="Steindorff A."/>
            <person name="Ohm R."/>
            <person name="Martin F."/>
            <person name="Silar P."/>
            <person name="Natvig D."/>
            <person name="Lalanne C."/>
            <person name="Gautier V."/>
            <person name="Ament-Velasquez S.L."/>
            <person name="Kruys A."/>
            <person name="Hutchinson M.I."/>
            <person name="Powell A.J."/>
            <person name="Barry K."/>
            <person name="Miller A.N."/>
            <person name="Grigoriev I.V."/>
            <person name="Debuchy R."/>
            <person name="Gladieux P."/>
            <person name="Thoren M.H."/>
            <person name="Johannesson H."/>
        </authorList>
    </citation>
    <scope>NUCLEOTIDE SEQUENCE</scope>
    <source>
        <strain evidence="3">SMH2532-1</strain>
    </source>
</reference>
<keyword evidence="1" id="KW-0732">Signal</keyword>
<dbReference type="InterPro" id="IPR050410">
    <property type="entry name" value="CCR4/nocturin_mRNA_transcr"/>
</dbReference>
<keyword evidence="3" id="KW-0378">Hydrolase</keyword>
<evidence type="ECO:0000256" key="1">
    <source>
        <dbReference type="SAM" id="SignalP"/>
    </source>
</evidence>
<dbReference type="PANTHER" id="PTHR12121">
    <property type="entry name" value="CARBON CATABOLITE REPRESSOR PROTEIN 4"/>
    <property type="match status" value="1"/>
</dbReference>
<sequence length="314" mass="33838">MKPLSRLFLFLLLPLASPALTSSLPLRLVSFNIRYAATTLLASELPWSSPTCSTAPLTCRRPHVTSHLLNITTTTTSAPTLLSLQEVLASQLTDLTAALGPTWSSLGTGRDDGFTHGEYVPILYDTSRLRCLSSTTKWLSPAPDIPSLGWGAATKRIVTLGVFETRSFLPGFGKRFLVANTHPDHKSGEARTEGLKVAIAQVQETLRRLGPMGVVLAGDFNSVRGAEAHKALSEGGYLEELFDVASAEGKVRGTNRATATGWVAGGKTSWIDFLWVGPKGEGKWTVQGYEILDNVEKGVYFSDHRAVVGDVTLV</sequence>
<dbReference type="EMBL" id="JAULSV010000003">
    <property type="protein sequence ID" value="KAK0649562.1"/>
    <property type="molecule type" value="Genomic_DNA"/>
</dbReference>
<dbReference type="Proteomes" id="UP001174936">
    <property type="component" value="Unassembled WGS sequence"/>
</dbReference>
<dbReference type="SUPFAM" id="SSF56219">
    <property type="entry name" value="DNase I-like"/>
    <property type="match status" value="1"/>
</dbReference>
<dbReference type="Gene3D" id="3.60.10.10">
    <property type="entry name" value="Endonuclease/exonuclease/phosphatase"/>
    <property type="match status" value="1"/>
</dbReference>
<organism evidence="3 4">
    <name type="scientific">Cercophora newfieldiana</name>
    <dbReference type="NCBI Taxonomy" id="92897"/>
    <lineage>
        <taxon>Eukaryota</taxon>
        <taxon>Fungi</taxon>
        <taxon>Dikarya</taxon>
        <taxon>Ascomycota</taxon>
        <taxon>Pezizomycotina</taxon>
        <taxon>Sordariomycetes</taxon>
        <taxon>Sordariomycetidae</taxon>
        <taxon>Sordariales</taxon>
        <taxon>Lasiosphaeriaceae</taxon>
        <taxon>Cercophora</taxon>
    </lineage>
</organism>
<comment type="caution">
    <text evidence="3">The sequence shown here is derived from an EMBL/GenBank/DDBJ whole genome shotgun (WGS) entry which is preliminary data.</text>
</comment>
<name>A0AA39YBG9_9PEZI</name>
<evidence type="ECO:0000313" key="4">
    <source>
        <dbReference type="Proteomes" id="UP001174936"/>
    </source>
</evidence>
<evidence type="ECO:0000259" key="2">
    <source>
        <dbReference type="Pfam" id="PF03372"/>
    </source>
</evidence>